<organism evidence="1 2">
    <name type="scientific">Clavispora lusitaniae</name>
    <name type="common">Candida lusitaniae</name>
    <dbReference type="NCBI Taxonomy" id="36911"/>
    <lineage>
        <taxon>Eukaryota</taxon>
        <taxon>Fungi</taxon>
        <taxon>Dikarya</taxon>
        <taxon>Ascomycota</taxon>
        <taxon>Saccharomycotina</taxon>
        <taxon>Pichiomycetes</taxon>
        <taxon>Metschnikowiaceae</taxon>
        <taxon>Clavispora</taxon>
    </lineage>
</organism>
<reference evidence="2" key="1">
    <citation type="journal article" date="2019" name="MBio">
        <title>Comparative genomics for the elucidation of multidrug resistance (MDR) in Candida lusitaniae.</title>
        <authorList>
            <person name="Kannan A."/>
            <person name="Asner S.A."/>
            <person name="Trachsel E."/>
            <person name="Kelly S."/>
            <person name="Parker J."/>
            <person name="Sanglard D."/>
        </authorList>
    </citation>
    <scope>NUCLEOTIDE SEQUENCE [LARGE SCALE GENOMIC DNA]</scope>
    <source>
        <strain evidence="2">P1</strain>
    </source>
</reference>
<name>A0ACD0WCI7_CLALS</name>
<sequence length="720" mass="80728">MKSASAKKRNLHYSMDSNQLRDKNIRKRGKYGRPCDVCSFRRVRCVFPAGSSKCIGCTTHNCECTNNRIRKKSGPKPGRRSIENGEEAVIRRVTSAVEGTSSTLENPSAYTGIHIAPAPRMDKEQCPPDMNSMNNQNAYDNTAPHPSSFLSTPPTNFTPDVLAVPDAFASSHPNSDMLIPSPSLSEDYAAIPIDKLLPCLQVYQTWFYGYWPVLSVADLMSTLVGDSNMDSSCKYIKLSEENAMSYALCCAVCATILTQVTFVTSKIKMLNINACLPANEYANEAKRVRYLYDYAANPTVLTLLSSFFLYTHYVNVKGKTTQSNMYLREAITTSQILGLHEPSSYVNKSAAEVHRWKKIYYMLLVTERYMCFEDGLPVILDPCIETPSLENEEYPSLLVGFTELVWVFSVPSKEFFGELNQKRGNRDLNAFRHSLERQGLEEKKKWILNVHNKLSQPYDDAIKVSDSQKLNIVLSQAWIQSIAWHITSENGLLYGNTDPRNCFSVEFPGKIAENFLRATTNLPSFAFESNGPGVGVKLLAIAESLSHAIPHSQDKLSMAERLNCIFSLVNRYKNDVALPLEVYTKVANTIADLKSCIPRSLQQIGEYEQNRIEELCEEHEDPELTYEGMLRQKQAEESESLIPDTSSMQPSQICKPATLRSQGEFFLSGNRVVNGAGDFNSMSRTTSSSTTSIIGLMNSFIPGQFYSNKEYPTLSPEYPL</sequence>
<keyword evidence="2" id="KW-1185">Reference proteome</keyword>
<evidence type="ECO:0000313" key="1">
    <source>
        <dbReference type="EMBL" id="QFZ25232.1"/>
    </source>
</evidence>
<protein>
    <submittedName>
        <fullName evidence="1">Sucrose utilization protein</fullName>
    </submittedName>
</protein>
<dbReference type="Proteomes" id="UP000326582">
    <property type="component" value="Chromosome 1"/>
</dbReference>
<accession>A0ACD0WCI7</accession>
<evidence type="ECO:0000313" key="2">
    <source>
        <dbReference type="Proteomes" id="UP000326582"/>
    </source>
</evidence>
<dbReference type="EMBL" id="CP038484">
    <property type="protein sequence ID" value="QFZ25232.1"/>
    <property type="molecule type" value="Genomic_DNA"/>
</dbReference>
<gene>
    <name evidence="1" type="ORF">EJF14_10323</name>
</gene>
<proteinExistence type="predicted"/>